<dbReference type="PaxDb" id="593117-TGAM_1421"/>
<dbReference type="Proteomes" id="UP000001488">
    <property type="component" value="Chromosome"/>
</dbReference>
<dbReference type="GO" id="GO:0008967">
    <property type="term" value="F:phosphoglycolate phosphatase activity"/>
    <property type="evidence" value="ECO:0007669"/>
    <property type="project" value="TreeGrafter"/>
</dbReference>
<dbReference type="Gene3D" id="1.10.150.520">
    <property type="match status" value="1"/>
</dbReference>
<proteinExistence type="predicted"/>
<dbReference type="KEGG" id="tga:TGAM_1421"/>
<dbReference type="STRING" id="593117.TGAM_1421"/>
<reference evidence="1 2" key="1">
    <citation type="journal article" date="2007" name="Genome Biol.">
        <title>Genome analysis and genome-wide proteomics of Thermococcus gammatolerans, the most radioresistant organism known amongst the Archaea.</title>
        <authorList>
            <person name="Zivanovic Y."/>
            <person name="Armengaud J."/>
            <person name="Lagorce A."/>
            <person name="Leplat C."/>
            <person name="Guerin P."/>
            <person name="Dutertre M."/>
            <person name="Anthouard V."/>
            <person name="Forterre P."/>
            <person name="Wincker P."/>
            <person name="Confalonieri F."/>
        </authorList>
    </citation>
    <scope>NUCLEOTIDE SEQUENCE [LARGE SCALE GENOMIC DNA]</scope>
    <source>
        <strain evidence="2">DSM 15229 / JCM 11827 / EJ3</strain>
    </source>
</reference>
<dbReference type="Pfam" id="PF00702">
    <property type="entry name" value="Hydrolase"/>
    <property type="match status" value="1"/>
</dbReference>
<keyword evidence="1" id="KW-0378">Hydrolase</keyword>
<keyword evidence="2" id="KW-1185">Reference proteome</keyword>
<organism evidence="1 2">
    <name type="scientific">Thermococcus gammatolerans (strain DSM 15229 / JCM 11827 / EJ3)</name>
    <dbReference type="NCBI Taxonomy" id="593117"/>
    <lineage>
        <taxon>Archaea</taxon>
        <taxon>Methanobacteriati</taxon>
        <taxon>Methanobacteriota</taxon>
        <taxon>Thermococci</taxon>
        <taxon>Thermococcales</taxon>
        <taxon>Thermococcaceae</taxon>
        <taxon>Thermococcus</taxon>
    </lineage>
</organism>
<dbReference type="PANTHER" id="PTHR43434:SF1">
    <property type="entry name" value="PHOSPHOGLYCOLATE PHOSPHATASE"/>
    <property type="match status" value="1"/>
</dbReference>
<dbReference type="InterPro" id="IPR036412">
    <property type="entry name" value="HAD-like_sf"/>
</dbReference>
<dbReference type="InterPro" id="IPR023214">
    <property type="entry name" value="HAD_sf"/>
</dbReference>
<dbReference type="InterPro" id="IPR050155">
    <property type="entry name" value="HAD-like_hydrolase_sf"/>
</dbReference>
<dbReference type="Gene3D" id="3.40.50.1000">
    <property type="entry name" value="HAD superfamily/HAD-like"/>
    <property type="match status" value="1"/>
</dbReference>
<evidence type="ECO:0000313" key="1">
    <source>
        <dbReference type="EMBL" id="ACS33923.1"/>
    </source>
</evidence>
<evidence type="ECO:0000313" key="2">
    <source>
        <dbReference type="Proteomes" id="UP000001488"/>
    </source>
</evidence>
<name>C5A6R1_THEGJ</name>
<dbReference type="PANTHER" id="PTHR43434">
    <property type="entry name" value="PHOSPHOGLYCOLATE PHOSPHATASE"/>
    <property type="match status" value="1"/>
</dbReference>
<dbReference type="PATRIC" id="fig|593117.10.peg.1423"/>
<dbReference type="AlphaFoldDB" id="C5A6R1"/>
<dbReference type="EMBL" id="CP001398">
    <property type="protein sequence ID" value="ACS33923.1"/>
    <property type="molecule type" value="Genomic_DNA"/>
</dbReference>
<dbReference type="GO" id="GO:0006281">
    <property type="term" value="P:DNA repair"/>
    <property type="evidence" value="ECO:0007669"/>
    <property type="project" value="TreeGrafter"/>
</dbReference>
<dbReference type="SUPFAM" id="SSF56784">
    <property type="entry name" value="HAD-like"/>
    <property type="match status" value="1"/>
</dbReference>
<dbReference type="eggNOG" id="arCOG02295">
    <property type="taxonomic scope" value="Archaea"/>
</dbReference>
<sequence length="248" mass="29062">MYTLALLKFLHGQTVIFPVMDTVTVLTMVVYLFDFDGTLVDSHQAVEKALRLAIERTMPAVIESDLYDEYYTALFLFIKGKLTYRHLGVIHELVAQGTIHEYYRLMPRFIQDLPHARRVIRTLRKAGRTVISFSGEHTYPGGKVIFLKKTNWYDEFDMVITFRSTRDMLQKFQAVRELYPEDPIVWVDDSPGRFTYITDENTLLVQKASPYKHDVALLFERENFIKIKSLREILDIDERLTEFFEGGD</sequence>
<dbReference type="HOGENOM" id="CLU_1217628_0_0_2"/>
<accession>C5A6R1</accession>
<protein>
    <submittedName>
        <fullName evidence="1">Hydrolase, putative</fullName>
    </submittedName>
</protein>
<gene>
    <name evidence="1" type="ordered locus">TGAM_1421</name>
</gene>